<evidence type="ECO:0000259" key="2">
    <source>
        <dbReference type="Pfam" id="PF13588"/>
    </source>
</evidence>
<dbReference type="InterPro" id="IPR013762">
    <property type="entry name" value="Integrase-like_cat_sf"/>
</dbReference>
<feature type="domain" description="Type I restriction enzyme R protein N-terminal" evidence="2">
    <location>
        <begin position="26"/>
        <end position="116"/>
    </location>
</feature>
<dbReference type="SUPFAM" id="SSF56349">
    <property type="entry name" value="DNA breaking-rejoining enzymes"/>
    <property type="match status" value="1"/>
</dbReference>
<dbReference type="GO" id="GO:0006310">
    <property type="term" value="P:DNA recombination"/>
    <property type="evidence" value="ECO:0007669"/>
    <property type="project" value="UniProtKB-KW"/>
</dbReference>
<evidence type="ECO:0000256" key="1">
    <source>
        <dbReference type="ARBA" id="ARBA00023172"/>
    </source>
</evidence>
<evidence type="ECO:0000313" key="5">
    <source>
        <dbReference type="Proteomes" id="UP000631418"/>
    </source>
</evidence>
<dbReference type="InterPro" id="IPR011010">
    <property type="entry name" value="DNA_brk_join_enz"/>
</dbReference>
<reference evidence="4" key="1">
    <citation type="submission" date="2020-11" db="EMBL/GenBank/DDBJ databases">
        <authorList>
            <person name="Thieme N."/>
            <person name="Liebl W."/>
            <person name="Zverlov V."/>
        </authorList>
    </citation>
    <scope>NUCLEOTIDE SEQUENCE</scope>
    <source>
        <strain evidence="4">NT08</strain>
    </source>
</reference>
<dbReference type="AlphaFoldDB" id="A0AAE2RXB6"/>
<proteinExistence type="predicted"/>
<gene>
    <name evidence="3" type="ORF">IS491_23590</name>
    <name evidence="4" type="ORF">IS491_25415</name>
</gene>
<dbReference type="EMBL" id="JADOEF010000003">
    <property type="protein sequence ID" value="MBF7811575.1"/>
    <property type="molecule type" value="Genomic_DNA"/>
</dbReference>
<dbReference type="GO" id="GO:0015074">
    <property type="term" value="P:DNA integration"/>
    <property type="evidence" value="ECO:0007669"/>
    <property type="project" value="InterPro"/>
</dbReference>
<dbReference type="Gene3D" id="1.10.443.10">
    <property type="entry name" value="Intergrase catalytic core"/>
    <property type="match status" value="1"/>
</dbReference>
<name>A0AAE2RXB6_CLOBE</name>
<dbReference type="EMBL" id="JADOEF010000004">
    <property type="protein sequence ID" value="MBF7811934.1"/>
    <property type="molecule type" value="Genomic_DNA"/>
</dbReference>
<dbReference type="GO" id="GO:0003677">
    <property type="term" value="F:DNA binding"/>
    <property type="evidence" value="ECO:0007669"/>
    <property type="project" value="InterPro"/>
</dbReference>
<organism evidence="4 5">
    <name type="scientific">Clostridium beijerinckii</name>
    <name type="common">Clostridium MP</name>
    <dbReference type="NCBI Taxonomy" id="1520"/>
    <lineage>
        <taxon>Bacteria</taxon>
        <taxon>Bacillati</taxon>
        <taxon>Bacillota</taxon>
        <taxon>Clostridia</taxon>
        <taxon>Eubacteriales</taxon>
        <taxon>Clostridiaceae</taxon>
        <taxon>Clostridium</taxon>
    </lineage>
</organism>
<keyword evidence="1" id="KW-0233">DNA recombination</keyword>
<dbReference type="Proteomes" id="UP000631418">
    <property type="component" value="Unassembled WGS sequence"/>
</dbReference>
<dbReference type="OMA" id="IEWGLIT"/>
<evidence type="ECO:0000313" key="4">
    <source>
        <dbReference type="EMBL" id="MBF7811934.1"/>
    </source>
</evidence>
<dbReference type="Pfam" id="PF13588">
    <property type="entry name" value="HSDR_N_2"/>
    <property type="match status" value="1"/>
</dbReference>
<evidence type="ECO:0000313" key="3">
    <source>
        <dbReference type="EMBL" id="MBF7811575.1"/>
    </source>
</evidence>
<protein>
    <submittedName>
        <fullName evidence="4">Type I restriction enzyme HsdR N-terminal domain-containing protein</fullName>
    </submittedName>
</protein>
<dbReference type="RefSeq" id="WP_011968676.1">
    <property type="nucleotide sequence ID" value="NZ_CP073279.1"/>
</dbReference>
<dbReference type="InterPro" id="IPR029464">
    <property type="entry name" value="HSDR_N"/>
</dbReference>
<accession>A0AAE2RXB6</accession>
<sequence>MKNEDLKTLQNLQGFYLNELEKRGSEENIKMLVVKDLLHLLGYKKEWFDCEESTLLGRTDISLILPNNNRLYVETKRRDHKITNKDFAQVCSYMDAHNTEWGIITNGNHYYLLNKSLDVDAEYRVVLEYLLIYKPGFKYSKVQNDENLKYFSYNRIFQKKSSRYFAYFKEYTINNRSLSNDISFKQYQSANFNFFDYLDNNERICDESLLNPTRLLGYFHDMVSKKQYAKSTLINKCSYIASTLKYLEDCGKLQTKHFNNFNSENFLSEIINEYCNKDLKEISPLTLDEANSLLNYYSQNKSSYSRNKLLFKLYLFICPSIEVIQNLKIDDFTSHDNKLYLEINNYKFKLPNSLFKDYKEYIDFRNTKNKIETFKYLFYTFYGKKYRKMSSTTIMSIINDSFNNINDISPERKKQLNISTIQKSVISLMLTKGFTTEQISTFTGLTVGTIYNYFDKKTLKNIAKKSNDLLMTKHPYQKILF</sequence>
<comment type="caution">
    <text evidence="4">The sequence shown here is derived from an EMBL/GenBank/DDBJ whole genome shotgun (WGS) entry which is preliminary data.</text>
</comment>